<feature type="transmembrane region" description="Helical" evidence="1">
    <location>
        <begin position="43"/>
        <end position="63"/>
    </location>
</feature>
<proteinExistence type="predicted"/>
<evidence type="ECO:0008006" key="4">
    <source>
        <dbReference type="Google" id="ProtNLM"/>
    </source>
</evidence>
<dbReference type="EMBL" id="BKZQ01000005">
    <property type="protein sequence ID" value="GER69242.1"/>
    <property type="molecule type" value="Genomic_DNA"/>
</dbReference>
<keyword evidence="1" id="KW-1133">Transmembrane helix</keyword>
<evidence type="ECO:0000313" key="2">
    <source>
        <dbReference type="EMBL" id="GER69242.1"/>
    </source>
</evidence>
<evidence type="ECO:0000256" key="1">
    <source>
        <dbReference type="SAM" id="Phobius"/>
    </source>
</evidence>
<gene>
    <name evidence="2" type="ORF">BpJC7_05450</name>
</gene>
<reference evidence="2 3" key="1">
    <citation type="submission" date="2019-09" db="EMBL/GenBank/DDBJ databases">
        <title>Draft genome sequence of Bacillus sp. JC-7.</title>
        <authorList>
            <person name="Tanaka N."/>
            <person name="Shiwa Y."/>
            <person name="Fujita N."/>
            <person name="Tanasupawat S."/>
        </authorList>
    </citation>
    <scope>NUCLEOTIDE SEQUENCE [LARGE SCALE GENOMIC DNA]</scope>
    <source>
        <strain evidence="2 3">JC-7</strain>
    </source>
</reference>
<evidence type="ECO:0000313" key="3">
    <source>
        <dbReference type="Proteomes" id="UP000391919"/>
    </source>
</evidence>
<comment type="caution">
    <text evidence="2">The sequence shown here is derived from an EMBL/GenBank/DDBJ whole genome shotgun (WGS) entry which is preliminary data.</text>
</comment>
<keyword evidence="3" id="KW-1185">Reference proteome</keyword>
<organism evidence="2 3">
    <name type="scientific">Weizmannia acidilactici</name>
    <dbReference type="NCBI Taxonomy" id="2607726"/>
    <lineage>
        <taxon>Bacteria</taxon>
        <taxon>Bacillati</taxon>
        <taxon>Bacillota</taxon>
        <taxon>Bacilli</taxon>
        <taxon>Bacillales</taxon>
        <taxon>Bacillaceae</taxon>
        <taxon>Heyndrickxia</taxon>
    </lineage>
</organism>
<dbReference type="Pfam" id="PF11118">
    <property type="entry name" value="DUF2627"/>
    <property type="match status" value="1"/>
</dbReference>
<keyword evidence="1" id="KW-0472">Membrane</keyword>
<dbReference type="RefSeq" id="WP_151679549.1">
    <property type="nucleotide sequence ID" value="NZ_BKZP01000004.1"/>
</dbReference>
<sequence>MGRLIALFILAFPVIMATAGIKWMRDMIFGILHHPFPSLSVQFLAGLLFCTGGVAFTAGFILHRDRKHNKVQKRFSK</sequence>
<dbReference type="AlphaFoldDB" id="A0A5J4J2L0"/>
<accession>A0A5J4J2L0</accession>
<dbReference type="InterPro" id="IPR020138">
    <property type="entry name" value="Uncharacterised_YqzF"/>
</dbReference>
<protein>
    <recommendedName>
        <fullName evidence="4">DUF2627 domain-containing protein</fullName>
    </recommendedName>
</protein>
<dbReference type="Proteomes" id="UP000391919">
    <property type="component" value="Unassembled WGS sequence"/>
</dbReference>
<keyword evidence="1" id="KW-0812">Transmembrane</keyword>
<name>A0A5J4J2L0_9BACI</name>